<comment type="caution">
    <text evidence="1">The sequence shown here is derived from an EMBL/GenBank/DDBJ whole genome shotgun (WGS) entry which is preliminary data.</text>
</comment>
<proteinExistence type="predicted"/>
<evidence type="ECO:0000313" key="2">
    <source>
        <dbReference type="Proteomes" id="UP000789525"/>
    </source>
</evidence>
<organism evidence="1 2">
    <name type="scientific">Acaulospora colombiana</name>
    <dbReference type="NCBI Taxonomy" id="27376"/>
    <lineage>
        <taxon>Eukaryota</taxon>
        <taxon>Fungi</taxon>
        <taxon>Fungi incertae sedis</taxon>
        <taxon>Mucoromycota</taxon>
        <taxon>Glomeromycotina</taxon>
        <taxon>Glomeromycetes</taxon>
        <taxon>Diversisporales</taxon>
        <taxon>Acaulosporaceae</taxon>
        <taxon>Acaulospora</taxon>
    </lineage>
</organism>
<accession>A0ACA9LSF4</accession>
<protein>
    <submittedName>
        <fullName evidence="1">14376_t:CDS:1</fullName>
    </submittedName>
</protein>
<dbReference type="Proteomes" id="UP000789525">
    <property type="component" value="Unassembled WGS sequence"/>
</dbReference>
<gene>
    <name evidence="1" type="ORF">ACOLOM_LOCUS4741</name>
</gene>
<evidence type="ECO:0000313" key="1">
    <source>
        <dbReference type="EMBL" id="CAG8548162.1"/>
    </source>
</evidence>
<name>A0ACA9LSF4_9GLOM</name>
<reference evidence="1" key="1">
    <citation type="submission" date="2021-06" db="EMBL/GenBank/DDBJ databases">
        <authorList>
            <person name="Kallberg Y."/>
            <person name="Tangrot J."/>
            <person name="Rosling A."/>
        </authorList>
    </citation>
    <scope>NUCLEOTIDE SEQUENCE</scope>
    <source>
        <strain evidence="1">CL356</strain>
    </source>
</reference>
<keyword evidence="2" id="KW-1185">Reference proteome</keyword>
<dbReference type="EMBL" id="CAJVPT010008088">
    <property type="protein sequence ID" value="CAG8548162.1"/>
    <property type="molecule type" value="Genomic_DNA"/>
</dbReference>
<sequence length="333" mass="38246">MSRNQLVFHDDILGSKLDHELIRNPPYELTLTIEELTKPSNRKRGEHDSLELKVPRPPNGYILYRKDFWARIKLAQPNLRVQDVSKMSAQQWEKESCRVKLFFKILAEIQGENHNRKYPGYKYNPKNNRGNDKKRRHPRPKSKKQIGQDTNKSLDLTSFSQPFEAFDLRSLDLSDSLICDALPTTTPPESSSFEVHQRSAPQYFVSPRDDNSDVGMRCDLSLYTPLILDLPNHDFYPNLAIDSINAVQPQLMFTDSPTLLLSSPVVTSSTDEVNYHDDNYHSCLIGSHLQINDVGIAHTNDNPLQYDPLTPCVLDADALYNLDIQYNDWPGNY</sequence>